<dbReference type="AlphaFoldDB" id="R3WMD4"/>
<feature type="transmembrane region" description="Helical" evidence="6">
    <location>
        <begin position="398"/>
        <end position="420"/>
    </location>
</feature>
<feature type="transmembrane region" description="Helical" evidence="6">
    <location>
        <begin position="225"/>
        <end position="250"/>
    </location>
</feature>
<dbReference type="PANTHER" id="PTHR30250">
    <property type="entry name" value="PST FAMILY PREDICTED COLANIC ACID TRANSPORTER"/>
    <property type="match status" value="1"/>
</dbReference>
<feature type="transmembrane region" description="Helical" evidence="6">
    <location>
        <begin position="310"/>
        <end position="333"/>
    </location>
</feature>
<dbReference type="Proteomes" id="UP000013785">
    <property type="component" value="Unassembled WGS sequence"/>
</dbReference>
<dbReference type="PATRIC" id="fig|1158610.3.peg.1951"/>
<reference evidence="7 8" key="1">
    <citation type="submission" date="2013-02" db="EMBL/GenBank/DDBJ databases">
        <title>The Genome Sequence of Enterococcus phoeniculicola BAA-412.</title>
        <authorList>
            <consortium name="The Broad Institute Genome Sequencing Platform"/>
            <consortium name="The Broad Institute Genome Sequencing Center for Infectious Disease"/>
            <person name="Earl A.M."/>
            <person name="Gilmore M.S."/>
            <person name="Lebreton F."/>
            <person name="Walker B."/>
            <person name="Young S.K."/>
            <person name="Zeng Q."/>
            <person name="Gargeya S."/>
            <person name="Fitzgerald M."/>
            <person name="Haas B."/>
            <person name="Abouelleil A."/>
            <person name="Alvarado L."/>
            <person name="Arachchi H.M."/>
            <person name="Berlin A.M."/>
            <person name="Chapman S.B."/>
            <person name="Dewar J."/>
            <person name="Goldberg J."/>
            <person name="Griggs A."/>
            <person name="Gujja S."/>
            <person name="Hansen M."/>
            <person name="Howarth C."/>
            <person name="Imamovic A."/>
            <person name="Larimer J."/>
            <person name="McCowan C."/>
            <person name="Murphy C."/>
            <person name="Neiman D."/>
            <person name="Pearson M."/>
            <person name="Priest M."/>
            <person name="Roberts A."/>
            <person name="Saif S."/>
            <person name="Shea T."/>
            <person name="Sisk P."/>
            <person name="Sykes S."/>
            <person name="Wortman J."/>
            <person name="Nusbaum C."/>
            <person name="Birren B."/>
        </authorList>
    </citation>
    <scope>NUCLEOTIDE SEQUENCE [LARGE SCALE GENOMIC DNA]</scope>
    <source>
        <strain evidence="7 8">ATCC BAA-412</strain>
    </source>
</reference>
<keyword evidence="2" id="KW-1003">Cell membrane</keyword>
<evidence type="ECO:0000256" key="6">
    <source>
        <dbReference type="SAM" id="Phobius"/>
    </source>
</evidence>
<dbReference type="InterPro" id="IPR050833">
    <property type="entry name" value="Poly_Biosynth_Transport"/>
</dbReference>
<dbReference type="HOGENOM" id="CLU_022017_0_0_9"/>
<feature type="transmembrane region" description="Helical" evidence="6">
    <location>
        <begin position="195"/>
        <end position="219"/>
    </location>
</feature>
<keyword evidence="8" id="KW-1185">Reference proteome</keyword>
<dbReference type="GO" id="GO:0005886">
    <property type="term" value="C:plasma membrane"/>
    <property type="evidence" value="ECO:0007669"/>
    <property type="project" value="UniProtKB-SubCell"/>
</dbReference>
<proteinExistence type="predicted"/>
<accession>R3WMD4</accession>
<dbReference type="PANTHER" id="PTHR30250:SF11">
    <property type="entry name" value="O-ANTIGEN TRANSPORTER-RELATED"/>
    <property type="match status" value="1"/>
</dbReference>
<evidence type="ECO:0000256" key="3">
    <source>
        <dbReference type="ARBA" id="ARBA00022692"/>
    </source>
</evidence>
<gene>
    <name evidence="7" type="ORF">UC3_01957</name>
</gene>
<feature type="transmembrane region" description="Helical" evidence="6">
    <location>
        <begin position="340"/>
        <end position="361"/>
    </location>
</feature>
<feature type="transmembrane region" description="Helical" evidence="6">
    <location>
        <begin position="426"/>
        <end position="445"/>
    </location>
</feature>
<dbReference type="STRING" id="154621.RV11_GL003201"/>
<keyword evidence="3 6" id="KW-0812">Transmembrane</keyword>
<dbReference type="Pfam" id="PF01943">
    <property type="entry name" value="Polysacc_synt"/>
    <property type="match status" value="1"/>
</dbReference>
<dbReference type="InterPro" id="IPR002797">
    <property type="entry name" value="Polysacc_synth"/>
</dbReference>
<evidence type="ECO:0000256" key="2">
    <source>
        <dbReference type="ARBA" id="ARBA00022475"/>
    </source>
</evidence>
<feature type="transmembrane region" description="Helical" evidence="6">
    <location>
        <begin position="31"/>
        <end position="48"/>
    </location>
</feature>
<evidence type="ECO:0000313" key="7">
    <source>
        <dbReference type="EMBL" id="EOL42980.1"/>
    </source>
</evidence>
<protein>
    <submittedName>
        <fullName evidence="7">Uncharacterized protein</fullName>
    </submittedName>
</protein>
<dbReference type="EMBL" id="AJAT01000016">
    <property type="protein sequence ID" value="EOL42980.1"/>
    <property type="molecule type" value="Genomic_DNA"/>
</dbReference>
<comment type="caution">
    <text evidence="7">The sequence shown here is derived from an EMBL/GenBank/DDBJ whole genome shotgun (WGS) entry which is preliminary data.</text>
</comment>
<name>R3WMD4_9ENTE</name>
<keyword evidence="5 6" id="KW-0472">Membrane</keyword>
<feature type="transmembrane region" description="Helical" evidence="6">
    <location>
        <begin position="152"/>
        <end position="174"/>
    </location>
</feature>
<comment type="subcellular location">
    <subcellularLocation>
        <location evidence="1">Cell membrane</location>
        <topology evidence="1">Multi-pass membrane protein</topology>
    </subcellularLocation>
</comment>
<evidence type="ECO:0000313" key="8">
    <source>
        <dbReference type="Proteomes" id="UP000013785"/>
    </source>
</evidence>
<feature type="transmembrane region" description="Helical" evidence="6">
    <location>
        <begin position="69"/>
        <end position="93"/>
    </location>
</feature>
<dbReference type="eggNOG" id="COG2244">
    <property type="taxonomic scope" value="Bacteria"/>
</dbReference>
<evidence type="ECO:0000256" key="4">
    <source>
        <dbReference type="ARBA" id="ARBA00022989"/>
    </source>
</evidence>
<feature type="transmembrane region" description="Helical" evidence="6">
    <location>
        <begin position="271"/>
        <end position="298"/>
    </location>
</feature>
<evidence type="ECO:0000256" key="5">
    <source>
        <dbReference type="ARBA" id="ARBA00023136"/>
    </source>
</evidence>
<sequence length="451" mass="52004">MSILFPIITYPYITRILSTEGLGKFEFSRTIINYFILVINIGLGQYAIREGSILRKDHLKMQKFSNEMFSIYLWFTLISYFVLFSLLIFIPAFQGYEKLILIFSIQIVATTFAVEWVFSIYEDFTFLTLKAIAVQICAIILMFLLVKTTKDYTVYAWITTLSFSLAVLFNFQYAKKYITLHYTKKMNFRKHWNPILYLSANSIASTIYLSADIILLGFLAGDHYVGIYSISVKIYSIVKSLADGVIYAVSPRLTFYKSNNKTKEYEKTLNDLFWLLLTFLVPIEIGILFFSKTIIYLIAGNQFINSVSSLIFLTVGMIPSIFFSFLLFTVLLVNKKEKTILRATLYTAILNILGNFIIVPLRKTDGSAIATVISEFFIACIAFYYSRHLFKIEFRLKTFLSILIGGCTVCLICTLFQTLYLEQIQTMLLSVGFSFISYTVILYRLHQIPKI</sequence>
<keyword evidence="4 6" id="KW-1133">Transmembrane helix</keyword>
<feature type="transmembrane region" description="Helical" evidence="6">
    <location>
        <begin position="125"/>
        <end position="146"/>
    </location>
</feature>
<evidence type="ECO:0000256" key="1">
    <source>
        <dbReference type="ARBA" id="ARBA00004651"/>
    </source>
</evidence>
<feature type="transmembrane region" description="Helical" evidence="6">
    <location>
        <begin position="367"/>
        <end position="386"/>
    </location>
</feature>
<feature type="transmembrane region" description="Helical" evidence="6">
    <location>
        <begin position="99"/>
        <end position="118"/>
    </location>
</feature>
<organism evidence="7 8">
    <name type="scientific">Enterococcus phoeniculicola ATCC BAA-412</name>
    <dbReference type="NCBI Taxonomy" id="1158610"/>
    <lineage>
        <taxon>Bacteria</taxon>
        <taxon>Bacillati</taxon>
        <taxon>Bacillota</taxon>
        <taxon>Bacilli</taxon>
        <taxon>Lactobacillales</taxon>
        <taxon>Enterococcaceae</taxon>
        <taxon>Enterococcus</taxon>
    </lineage>
</organism>